<organism evidence="3 4">
    <name type="scientific">Candidatus Brocadia fulgida</name>
    <dbReference type="NCBI Taxonomy" id="380242"/>
    <lineage>
        <taxon>Bacteria</taxon>
        <taxon>Pseudomonadati</taxon>
        <taxon>Planctomycetota</taxon>
        <taxon>Candidatus Brocadiia</taxon>
        <taxon>Candidatus Brocadiales</taxon>
        <taxon>Candidatus Brocadiaceae</taxon>
        <taxon>Candidatus Brocadia</taxon>
    </lineage>
</organism>
<evidence type="ECO:0000313" key="3">
    <source>
        <dbReference type="EMBL" id="KKO18409.1"/>
    </source>
</evidence>
<reference evidence="3 4" key="1">
    <citation type="journal article" date="2013" name="BMC Microbiol.">
        <title>Identification of the type II cytochrome c maturation pathway in anammox bacteria by comparative genomics.</title>
        <authorList>
            <person name="Ferousi C."/>
            <person name="Speth D.R."/>
            <person name="Reimann J."/>
            <person name="Op den Camp H.J."/>
            <person name="Allen J.W."/>
            <person name="Keltjens J.T."/>
            <person name="Jetten M.S."/>
        </authorList>
    </citation>
    <scope>NUCLEOTIDE SEQUENCE [LARGE SCALE GENOMIC DNA]</scope>
    <source>
        <strain evidence="3">RU1</strain>
    </source>
</reference>
<keyword evidence="2" id="KW-0812">Transmembrane</keyword>
<evidence type="ECO:0000256" key="2">
    <source>
        <dbReference type="SAM" id="Phobius"/>
    </source>
</evidence>
<feature type="region of interest" description="Disordered" evidence="1">
    <location>
        <begin position="1"/>
        <end position="20"/>
    </location>
</feature>
<keyword evidence="2" id="KW-1133">Transmembrane helix</keyword>
<evidence type="ECO:0000256" key="1">
    <source>
        <dbReference type="SAM" id="MobiDB-lite"/>
    </source>
</evidence>
<keyword evidence="2" id="KW-0472">Membrane</keyword>
<gene>
    <name evidence="3" type="ORF">BROFUL_02915</name>
</gene>
<dbReference type="AlphaFoldDB" id="A0A0M2UV80"/>
<evidence type="ECO:0000313" key="4">
    <source>
        <dbReference type="Proteomes" id="UP000034954"/>
    </source>
</evidence>
<sequence>MEEKVEDKGEGKNNETERGEHMNGFFISKRSLWLVAGGAAGVLAAIGISKLSKKMRPAAVGVTKEGLAFKEWLVANYEKTKENIEDIVAEAKYVHQKDLETTVKTEKKEEDLLKKVEQMVEEVLRQRYKKEEA</sequence>
<protein>
    <submittedName>
        <fullName evidence="3">Uncharacterized protein</fullName>
    </submittedName>
</protein>
<feature type="transmembrane region" description="Helical" evidence="2">
    <location>
        <begin position="31"/>
        <end position="48"/>
    </location>
</feature>
<name>A0A0M2UV80_9BACT</name>
<accession>A0A0M2UV80</accession>
<comment type="caution">
    <text evidence="3">The sequence shown here is derived from an EMBL/GenBank/DDBJ whole genome shotgun (WGS) entry which is preliminary data.</text>
</comment>
<keyword evidence="4" id="KW-1185">Reference proteome</keyword>
<dbReference type="Proteomes" id="UP000034954">
    <property type="component" value="Unassembled WGS sequence"/>
</dbReference>
<dbReference type="EMBL" id="LAQJ01000273">
    <property type="protein sequence ID" value="KKO18409.1"/>
    <property type="molecule type" value="Genomic_DNA"/>
</dbReference>
<proteinExistence type="predicted"/>